<evidence type="ECO:0000313" key="3">
    <source>
        <dbReference type="Proteomes" id="UP001454036"/>
    </source>
</evidence>
<accession>A0AAV3QQA6</accession>
<reference evidence="2 3" key="1">
    <citation type="submission" date="2024-01" db="EMBL/GenBank/DDBJ databases">
        <title>The complete chloroplast genome sequence of Lithospermum erythrorhizon: insights into the phylogenetic relationship among Boraginaceae species and the maternal lineages of purple gromwells.</title>
        <authorList>
            <person name="Okada T."/>
            <person name="Watanabe K."/>
        </authorList>
    </citation>
    <scope>NUCLEOTIDE SEQUENCE [LARGE SCALE GENOMIC DNA]</scope>
</reference>
<feature type="domain" description="UspA" evidence="1">
    <location>
        <begin position="61"/>
        <end position="101"/>
    </location>
</feature>
<comment type="caution">
    <text evidence="2">The sequence shown here is derived from an EMBL/GenBank/DDBJ whole genome shotgun (WGS) entry which is preliminary data.</text>
</comment>
<organism evidence="2 3">
    <name type="scientific">Lithospermum erythrorhizon</name>
    <name type="common">Purple gromwell</name>
    <name type="synonym">Lithospermum officinale var. erythrorhizon</name>
    <dbReference type="NCBI Taxonomy" id="34254"/>
    <lineage>
        <taxon>Eukaryota</taxon>
        <taxon>Viridiplantae</taxon>
        <taxon>Streptophyta</taxon>
        <taxon>Embryophyta</taxon>
        <taxon>Tracheophyta</taxon>
        <taxon>Spermatophyta</taxon>
        <taxon>Magnoliopsida</taxon>
        <taxon>eudicotyledons</taxon>
        <taxon>Gunneridae</taxon>
        <taxon>Pentapetalae</taxon>
        <taxon>asterids</taxon>
        <taxon>lamiids</taxon>
        <taxon>Boraginales</taxon>
        <taxon>Boraginaceae</taxon>
        <taxon>Boraginoideae</taxon>
        <taxon>Lithospermeae</taxon>
        <taxon>Lithospermum</taxon>
    </lineage>
</organism>
<dbReference type="PANTHER" id="PTHR47000:SF3">
    <property type="entry name" value="ADENINE NUCLEOTIDE ALPHA HYDROLASES-LIKE SUPERFAMILY PROTEIN"/>
    <property type="match status" value="1"/>
</dbReference>
<dbReference type="Proteomes" id="UP001454036">
    <property type="component" value="Unassembled WGS sequence"/>
</dbReference>
<dbReference type="Gene3D" id="3.40.50.620">
    <property type="entry name" value="HUPs"/>
    <property type="match status" value="1"/>
</dbReference>
<sequence>MVRVRMGGFSRSRAVARVRRVPSPSHHYRKTNSLIRPHENTEFSSKEGEIGFSYNRNNGNRVMVVVDSSVEAKGALQWALSHTVQAEDTIVLLHVIKPMKSGICPLPLVI</sequence>
<evidence type="ECO:0000313" key="2">
    <source>
        <dbReference type="EMBL" id="GAA0166214.1"/>
    </source>
</evidence>
<dbReference type="EMBL" id="BAABME010022624">
    <property type="protein sequence ID" value="GAA0166214.1"/>
    <property type="molecule type" value="Genomic_DNA"/>
</dbReference>
<name>A0AAV3QQA6_LITER</name>
<evidence type="ECO:0000259" key="1">
    <source>
        <dbReference type="Pfam" id="PF00582"/>
    </source>
</evidence>
<dbReference type="PANTHER" id="PTHR47000">
    <property type="entry name" value="ADENINE NUCLEOTIDE ALPHA HYDROLASES-LIKE SUPERFAMILY PROTEIN"/>
    <property type="match status" value="1"/>
</dbReference>
<dbReference type="InterPro" id="IPR014729">
    <property type="entry name" value="Rossmann-like_a/b/a_fold"/>
</dbReference>
<protein>
    <recommendedName>
        <fullName evidence="1">UspA domain-containing protein</fullName>
    </recommendedName>
</protein>
<proteinExistence type="predicted"/>
<gene>
    <name evidence="2" type="ORF">LIER_40145</name>
</gene>
<keyword evidence="3" id="KW-1185">Reference proteome</keyword>
<dbReference type="Pfam" id="PF00582">
    <property type="entry name" value="Usp"/>
    <property type="match status" value="1"/>
</dbReference>
<dbReference type="SUPFAM" id="SSF52402">
    <property type="entry name" value="Adenine nucleotide alpha hydrolases-like"/>
    <property type="match status" value="1"/>
</dbReference>
<dbReference type="AlphaFoldDB" id="A0AAV3QQA6"/>
<dbReference type="InterPro" id="IPR006016">
    <property type="entry name" value="UspA"/>
</dbReference>